<dbReference type="InterPro" id="IPR009061">
    <property type="entry name" value="DNA-bd_dom_put_sf"/>
</dbReference>
<name>A0ABW6UWE8_MICFU</name>
<dbReference type="PROSITE" id="PS50937">
    <property type="entry name" value="HTH_MERR_2"/>
    <property type="match status" value="1"/>
</dbReference>
<dbReference type="CDD" id="cd02209">
    <property type="entry name" value="cupin_XRE_C"/>
    <property type="match status" value="1"/>
</dbReference>
<dbReference type="PROSITE" id="PS00552">
    <property type="entry name" value="HTH_MERR_1"/>
    <property type="match status" value="1"/>
</dbReference>
<dbReference type="SMART" id="SM00422">
    <property type="entry name" value="HTH_MERR"/>
    <property type="match status" value="1"/>
</dbReference>
<evidence type="ECO:0000256" key="1">
    <source>
        <dbReference type="ARBA" id="ARBA00023125"/>
    </source>
</evidence>
<dbReference type="Gene3D" id="2.60.120.10">
    <property type="entry name" value="Jelly Rolls"/>
    <property type="match status" value="1"/>
</dbReference>
<dbReference type="PANTHER" id="PTHR46797">
    <property type="entry name" value="HTH-TYPE TRANSCRIPTIONAL REGULATOR"/>
    <property type="match status" value="1"/>
</dbReference>
<comment type="caution">
    <text evidence="4">The sequence shown here is derived from an EMBL/GenBank/DDBJ whole genome shotgun (WGS) entry which is preliminary data.</text>
</comment>
<organism evidence="4 5">
    <name type="scientific">Microtetraspora fusca</name>
    <dbReference type="NCBI Taxonomy" id="1997"/>
    <lineage>
        <taxon>Bacteria</taxon>
        <taxon>Bacillati</taxon>
        <taxon>Actinomycetota</taxon>
        <taxon>Actinomycetes</taxon>
        <taxon>Streptosporangiales</taxon>
        <taxon>Streptosporangiaceae</taxon>
        <taxon>Microtetraspora</taxon>
    </lineage>
</organism>
<evidence type="ECO:0000313" key="5">
    <source>
        <dbReference type="Proteomes" id="UP001602119"/>
    </source>
</evidence>
<feature type="domain" description="HTH cro/C1-type" evidence="3">
    <location>
        <begin position="89"/>
        <end position="143"/>
    </location>
</feature>
<protein>
    <submittedName>
        <fullName evidence="4">MerR family transcriptional regulator</fullName>
    </submittedName>
</protein>
<evidence type="ECO:0000259" key="3">
    <source>
        <dbReference type="PROSITE" id="PS50943"/>
    </source>
</evidence>
<feature type="domain" description="HTH merR-type" evidence="2">
    <location>
        <begin position="5"/>
        <end position="72"/>
    </location>
</feature>
<dbReference type="SUPFAM" id="SSF51182">
    <property type="entry name" value="RmlC-like cupins"/>
    <property type="match status" value="1"/>
</dbReference>
<proteinExistence type="predicted"/>
<dbReference type="InterPro" id="IPR001387">
    <property type="entry name" value="Cro/C1-type_HTH"/>
</dbReference>
<dbReference type="Gene3D" id="1.10.260.40">
    <property type="entry name" value="lambda repressor-like DNA-binding domains"/>
    <property type="match status" value="1"/>
</dbReference>
<dbReference type="PANTHER" id="PTHR46797:SF1">
    <property type="entry name" value="METHYLPHOSPHONATE SYNTHASE"/>
    <property type="match status" value="1"/>
</dbReference>
<dbReference type="InterPro" id="IPR050807">
    <property type="entry name" value="TransReg_Diox_bact_type"/>
</dbReference>
<dbReference type="Gene3D" id="1.10.1660.10">
    <property type="match status" value="1"/>
</dbReference>
<keyword evidence="1" id="KW-0238">DNA-binding</keyword>
<dbReference type="InterPro" id="IPR010982">
    <property type="entry name" value="Lambda_DNA-bd_dom_sf"/>
</dbReference>
<dbReference type="Proteomes" id="UP001602119">
    <property type="component" value="Unassembled WGS sequence"/>
</dbReference>
<dbReference type="InterPro" id="IPR014710">
    <property type="entry name" value="RmlC-like_jellyroll"/>
</dbReference>
<dbReference type="RefSeq" id="WP_387340018.1">
    <property type="nucleotide sequence ID" value="NZ_JBIAXI010000001.1"/>
</dbReference>
<dbReference type="InterPro" id="IPR013096">
    <property type="entry name" value="Cupin_2"/>
</dbReference>
<dbReference type="PROSITE" id="PS50943">
    <property type="entry name" value="HTH_CROC1"/>
    <property type="match status" value="1"/>
</dbReference>
<dbReference type="Pfam" id="PF01381">
    <property type="entry name" value="HTH_3"/>
    <property type="match status" value="1"/>
</dbReference>
<dbReference type="SMART" id="SM00530">
    <property type="entry name" value="HTH_XRE"/>
    <property type="match status" value="1"/>
</dbReference>
<dbReference type="CDD" id="cd00592">
    <property type="entry name" value="HTH_MerR-like"/>
    <property type="match status" value="1"/>
</dbReference>
<accession>A0ABW6UWE8</accession>
<evidence type="ECO:0000313" key="4">
    <source>
        <dbReference type="EMBL" id="MFF4771376.1"/>
    </source>
</evidence>
<dbReference type="InterPro" id="IPR011051">
    <property type="entry name" value="RmlC_Cupin_sf"/>
</dbReference>
<dbReference type="EMBL" id="JBIAXI010000001">
    <property type="protein sequence ID" value="MFF4771376.1"/>
    <property type="molecule type" value="Genomic_DNA"/>
</dbReference>
<dbReference type="Pfam" id="PF07883">
    <property type="entry name" value="Cupin_2"/>
    <property type="match status" value="1"/>
</dbReference>
<sequence length="286" mass="31198">MTYRTIGEVAAAVGVSPQTLRVWESQGLLVPDRSGGGQRRYTDEHLARALRIADLRRRQGWNPAAIRTSLAQESAPEGGRRRWEDNRAIRDARRAGGLTLKELAEMVGVSPAHLGAVERGDTGVSTQLIMRIADALLVPPSALATFRAQGTMVVRQDERARGLFAGGVIWEELTLPGYRMESSLLTVPPGEASHGAYARPGESFAFVLAGRLRVTLPDEEEIVLADGDSVILPAHTPFAWDNPGEEPTRVLWVEQLEAGAWEHARATNIVRSAQPDDEDAGDRDRS</sequence>
<keyword evidence="5" id="KW-1185">Reference proteome</keyword>
<dbReference type="CDD" id="cd00093">
    <property type="entry name" value="HTH_XRE"/>
    <property type="match status" value="1"/>
</dbReference>
<evidence type="ECO:0000259" key="2">
    <source>
        <dbReference type="PROSITE" id="PS50937"/>
    </source>
</evidence>
<dbReference type="PRINTS" id="PR00040">
    <property type="entry name" value="HTHMERR"/>
</dbReference>
<dbReference type="SUPFAM" id="SSF47413">
    <property type="entry name" value="lambda repressor-like DNA-binding domains"/>
    <property type="match status" value="1"/>
</dbReference>
<dbReference type="SUPFAM" id="SSF46955">
    <property type="entry name" value="Putative DNA-binding domain"/>
    <property type="match status" value="1"/>
</dbReference>
<reference evidence="4 5" key="1">
    <citation type="submission" date="2024-10" db="EMBL/GenBank/DDBJ databases">
        <title>The Natural Products Discovery Center: Release of the First 8490 Sequenced Strains for Exploring Actinobacteria Biosynthetic Diversity.</title>
        <authorList>
            <person name="Kalkreuter E."/>
            <person name="Kautsar S.A."/>
            <person name="Yang D."/>
            <person name="Bader C.D."/>
            <person name="Teijaro C.N."/>
            <person name="Fluegel L."/>
            <person name="Davis C.M."/>
            <person name="Simpson J.R."/>
            <person name="Lauterbach L."/>
            <person name="Steele A.D."/>
            <person name="Gui C."/>
            <person name="Meng S."/>
            <person name="Li G."/>
            <person name="Viehrig K."/>
            <person name="Ye F."/>
            <person name="Su P."/>
            <person name="Kiefer A.F."/>
            <person name="Nichols A."/>
            <person name="Cepeda A.J."/>
            <person name="Yan W."/>
            <person name="Fan B."/>
            <person name="Jiang Y."/>
            <person name="Adhikari A."/>
            <person name="Zheng C.-J."/>
            <person name="Schuster L."/>
            <person name="Cowan T.M."/>
            <person name="Smanski M.J."/>
            <person name="Chevrette M.G."/>
            <person name="De Carvalho L.P.S."/>
            <person name="Shen B."/>
        </authorList>
    </citation>
    <scope>NUCLEOTIDE SEQUENCE [LARGE SCALE GENOMIC DNA]</scope>
    <source>
        <strain evidence="4 5">NPDC001281</strain>
    </source>
</reference>
<dbReference type="InterPro" id="IPR000551">
    <property type="entry name" value="MerR-type_HTH_dom"/>
</dbReference>
<gene>
    <name evidence="4" type="ORF">ACFY05_00800</name>
</gene>
<dbReference type="Pfam" id="PF13411">
    <property type="entry name" value="MerR_1"/>
    <property type="match status" value="1"/>
</dbReference>